<dbReference type="Gene3D" id="3.40.50.300">
    <property type="entry name" value="P-loop containing nucleotide triphosphate hydrolases"/>
    <property type="match status" value="1"/>
</dbReference>
<gene>
    <name evidence="3" type="ORF">SAMN02746064_02058</name>
</gene>
<dbReference type="OrthoDB" id="1754301at2"/>
<dbReference type="PANTHER" id="PTHR30153:SF2">
    <property type="entry name" value="REPLICATIVE DNA HELICASE"/>
    <property type="match status" value="1"/>
</dbReference>
<evidence type="ECO:0000259" key="2">
    <source>
        <dbReference type="PROSITE" id="PS51199"/>
    </source>
</evidence>
<evidence type="ECO:0000313" key="4">
    <source>
        <dbReference type="Proteomes" id="UP000184251"/>
    </source>
</evidence>
<dbReference type="GO" id="GO:1990077">
    <property type="term" value="C:primosome complex"/>
    <property type="evidence" value="ECO:0007669"/>
    <property type="project" value="UniProtKB-KW"/>
</dbReference>
<dbReference type="PROSITE" id="PS51199">
    <property type="entry name" value="SF4_HELICASE"/>
    <property type="match status" value="1"/>
</dbReference>
<dbReference type="GO" id="GO:0006269">
    <property type="term" value="P:DNA replication, synthesis of primer"/>
    <property type="evidence" value="ECO:0007669"/>
    <property type="project" value="UniProtKB-KW"/>
</dbReference>
<dbReference type="Proteomes" id="UP000184251">
    <property type="component" value="Unassembled WGS sequence"/>
</dbReference>
<dbReference type="Gene3D" id="1.10.860.10">
    <property type="entry name" value="DNAb Helicase, Chain A"/>
    <property type="match status" value="1"/>
</dbReference>
<dbReference type="SUPFAM" id="SSF52540">
    <property type="entry name" value="P-loop containing nucleoside triphosphate hydrolases"/>
    <property type="match status" value="1"/>
</dbReference>
<dbReference type="InterPro" id="IPR016136">
    <property type="entry name" value="DNA_helicase_N/primase_C"/>
</dbReference>
<evidence type="ECO:0000313" key="3">
    <source>
        <dbReference type="EMBL" id="SHF17707.1"/>
    </source>
</evidence>
<dbReference type="InterPro" id="IPR003593">
    <property type="entry name" value="AAA+_ATPase"/>
</dbReference>
<dbReference type="RefSeq" id="WP_073271720.1">
    <property type="nucleotide sequence ID" value="NZ_FQTU01000017.1"/>
</dbReference>
<dbReference type="GO" id="GO:0005829">
    <property type="term" value="C:cytosol"/>
    <property type="evidence" value="ECO:0007669"/>
    <property type="project" value="TreeGrafter"/>
</dbReference>
<dbReference type="GO" id="GO:0005524">
    <property type="term" value="F:ATP binding"/>
    <property type="evidence" value="ECO:0007669"/>
    <property type="project" value="InterPro"/>
</dbReference>
<proteinExistence type="predicted"/>
<keyword evidence="1" id="KW-0639">Primosome</keyword>
<dbReference type="EMBL" id="FQTU01000017">
    <property type="protein sequence ID" value="SHF17707.1"/>
    <property type="molecule type" value="Genomic_DNA"/>
</dbReference>
<accession>A0A1M4ZIT0</accession>
<reference evidence="3 4" key="1">
    <citation type="submission" date="2016-11" db="EMBL/GenBank/DDBJ databases">
        <authorList>
            <person name="Jaros S."/>
            <person name="Januszkiewicz K."/>
            <person name="Wedrychowicz H."/>
        </authorList>
    </citation>
    <scope>NUCLEOTIDE SEQUENCE [LARGE SCALE GENOMIC DNA]</scope>
    <source>
        <strain evidence="3 4">DSM 14828</strain>
    </source>
</reference>
<name>A0A1M4ZIT0_9FIRM</name>
<dbReference type="InterPro" id="IPR007694">
    <property type="entry name" value="DNA_helicase_DnaB-like_C"/>
</dbReference>
<keyword evidence="3" id="KW-0067">ATP-binding</keyword>
<dbReference type="GO" id="GO:0003678">
    <property type="term" value="F:DNA helicase activity"/>
    <property type="evidence" value="ECO:0007669"/>
    <property type="project" value="InterPro"/>
</dbReference>
<dbReference type="AlphaFoldDB" id="A0A1M4ZIT0"/>
<keyword evidence="3" id="KW-0347">Helicase</keyword>
<protein>
    <submittedName>
        <fullName evidence="3">Replicative DNA helicase</fullName>
    </submittedName>
</protein>
<feature type="domain" description="SF4 helicase" evidence="2">
    <location>
        <begin position="159"/>
        <end position="435"/>
    </location>
</feature>
<evidence type="ECO:0000256" key="1">
    <source>
        <dbReference type="ARBA" id="ARBA00022515"/>
    </source>
</evidence>
<dbReference type="PANTHER" id="PTHR30153">
    <property type="entry name" value="REPLICATIVE DNA HELICASE DNAB"/>
    <property type="match status" value="1"/>
</dbReference>
<keyword evidence="3" id="KW-0547">Nucleotide-binding</keyword>
<dbReference type="InterPro" id="IPR027417">
    <property type="entry name" value="P-loop_NTPase"/>
</dbReference>
<keyword evidence="4" id="KW-1185">Reference proteome</keyword>
<dbReference type="SMART" id="SM00382">
    <property type="entry name" value="AAA"/>
    <property type="match status" value="1"/>
</dbReference>
<sequence>MDLSDKTIEENILGALLTTQPNLDFDLKWFTDKDTLTIAKAIKDLRKEGIKPDFATVTRKAKANGNSILPAYIGELISSTMPVNIEGNIKTLKKIHTRRTTIELLREALNKLATTDEDVDLINTALAHKIDTVTINEDYSDDISSVAERFEKRLKSHETPEERQNYFYGIYGLDRLTNGLHPSELTTIAAKSGIGKTALALQVAGNFETRGKKALFISREMSDTQILARMLSPRARLDASKFRAGTKMSSDEWGLTSELLEDMKKKKNLFINDQVSTVTGIKKRIRALKPDLVIIDYLQLLTAETNEASREREVATISREIKIMTQEFKIPIIQLSQLNDEMGDHRPKGERVMRESKAIYQNSNNVIYIHKPTDSEKAEWTKANETTTSEFKSIKKARSELVEIILDKQRDGATGRFLNVYQGEYLRFISLSDFRDSLR</sequence>
<dbReference type="Pfam" id="PF03796">
    <property type="entry name" value="DnaB_C"/>
    <property type="match status" value="1"/>
</dbReference>
<dbReference type="STRING" id="1120975.SAMN02746064_02058"/>
<organism evidence="3 4">
    <name type="scientific">Alkalibacter saccharofermentans DSM 14828</name>
    <dbReference type="NCBI Taxonomy" id="1120975"/>
    <lineage>
        <taxon>Bacteria</taxon>
        <taxon>Bacillati</taxon>
        <taxon>Bacillota</taxon>
        <taxon>Clostridia</taxon>
        <taxon>Eubacteriales</taxon>
        <taxon>Eubacteriaceae</taxon>
        <taxon>Alkalibacter</taxon>
    </lineage>
</organism>
<keyword evidence="3" id="KW-0378">Hydrolase</keyword>